<evidence type="ECO:0000256" key="15">
    <source>
        <dbReference type="ARBA" id="ARBA00049811"/>
    </source>
</evidence>
<accession>A0A4Y2R4M4</accession>
<keyword evidence="4" id="KW-0964">Secreted</keyword>
<dbReference type="OrthoDB" id="6339708at2759"/>
<dbReference type="GO" id="GO:0006887">
    <property type="term" value="P:exocytosis"/>
    <property type="evidence" value="ECO:0007669"/>
    <property type="project" value="UniProtKB-KW"/>
</dbReference>
<dbReference type="InterPro" id="IPR002110">
    <property type="entry name" value="Ankyrin_rpt"/>
</dbReference>
<dbReference type="InterPro" id="IPR036770">
    <property type="entry name" value="Ankyrin_rpt-contain_sf"/>
</dbReference>
<name>A0A4Y2R4M4_ARAVE</name>
<feature type="repeat" description="ANK" evidence="16">
    <location>
        <begin position="288"/>
        <end position="322"/>
    </location>
</feature>
<dbReference type="SUPFAM" id="SSF48403">
    <property type="entry name" value="Ankyrin repeat"/>
    <property type="match status" value="1"/>
</dbReference>
<feature type="repeat" description="ANK" evidence="16">
    <location>
        <begin position="324"/>
        <end position="358"/>
    </location>
</feature>
<evidence type="ECO:0000313" key="18">
    <source>
        <dbReference type="Proteomes" id="UP000499080"/>
    </source>
</evidence>
<dbReference type="SMART" id="SM00248">
    <property type="entry name" value="ANK"/>
    <property type="match status" value="7"/>
</dbReference>
<evidence type="ECO:0000256" key="5">
    <source>
        <dbReference type="ARBA" id="ARBA00022537"/>
    </source>
</evidence>
<evidence type="ECO:0000256" key="16">
    <source>
        <dbReference type="PROSITE-ProRule" id="PRU00023"/>
    </source>
</evidence>
<dbReference type="GO" id="GO:0005576">
    <property type="term" value="C:extracellular region"/>
    <property type="evidence" value="ECO:0007669"/>
    <property type="project" value="UniProtKB-SubCell"/>
</dbReference>
<dbReference type="PRINTS" id="PR01415">
    <property type="entry name" value="ANKYRIN"/>
</dbReference>
<organism evidence="17 18">
    <name type="scientific">Araneus ventricosus</name>
    <name type="common">Orbweaver spider</name>
    <name type="synonym">Epeira ventricosa</name>
    <dbReference type="NCBI Taxonomy" id="182803"/>
    <lineage>
        <taxon>Eukaryota</taxon>
        <taxon>Metazoa</taxon>
        <taxon>Ecdysozoa</taxon>
        <taxon>Arthropoda</taxon>
        <taxon>Chelicerata</taxon>
        <taxon>Arachnida</taxon>
        <taxon>Araneae</taxon>
        <taxon>Araneomorphae</taxon>
        <taxon>Entelegynae</taxon>
        <taxon>Araneoidea</taxon>
        <taxon>Araneidae</taxon>
        <taxon>Araneus</taxon>
    </lineage>
</organism>
<dbReference type="GO" id="GO:0044218">
    <property type="term" value="C:other organism cell membrane"/>
    <property type="evidence" value="ECO:0007669"/>
    <property type="project" value="UniProtKB-KW"/>
</dbReference>
<reference evidence="17 18" key="1">
    <citation type="journal article" date="2019" name="Sci. Rep.">
        <title>Orb-weaving spider Araneus ventricosus genome elucidates the spidroin gene catalogue.</title>
        <authorList>
            <person name="Kono N."/>
            <person name="Nakamura H."/>
            <person name="Ohtoshi R."/>
            <person name="Moran D.A.P."/>
            <person name="Shinohara A."/>
            <person name="Yoshida Y."/>
            <person name="Fujiwara M."/>
            <person name="Mori M."/>
            <person name="Tomita M."/>
            <person name="Arakawa K."/>
        </authorList>
    </citation>
    <scope>NUCLEOTIDE SEQUENCE [LARGE SCALE GENOMIC DNA]</scope>
</reference>
<evidence type="ECO:0000256" key="2">
    <source>
        <dbReference type="ARBA" id="ARBA00004613"/>
    </source>
</evidence>
<comment type="subunit">
    <text evidence="14">Homotetramer in membranes.</text>
</comment>
<feature type="repeat" description="ANK" evidence="16">
    <location>
        <begin position="359"/>
        <end position="392"/>
    </location>
</feature>
<evidence type="ECO:0000256" key="6">
    <source>
        <dbReference type="ARBA" id="ARBA00022656"/>
    </source>
</evidence>
<dbReference type="Proteomes" id="UP000499080">
    <property type="component" value="Unassembled WGS sequence"/>
</dbReference>
<dbReference type="PANTHER" id="PTHR24198:SF165">
    <property type="entry name" value="ANKYRIN REPEAT-CONTAINING PROTEIN-RELATED"/>
    <property type="match status" value="1"/>
</dbReference>
<feature type="repeat" description="ANK" evidence="16">
    <location>
        <begin position="118"/>
        <end position="156"/>
    </location>
</feature>
<dbReference type="PANTHER" id="PTHR24198">
    <property type="entry name" value="ANKYRIN REPEAT AND PROTEIN KINASE DOMAIN-CONTAINING PROTEIN"/>
    <property type="match status" value="1"/>
</dbReference>
<dbReference type="PROSITE" id="PS50088">
    <property type="entry name" value="ANK_REPEAT"/>
    <property type="match status" value="4"/>
</dbReference>
<keyword evidence="9" id="KW-0638">Presynaptic neurotoxin</keyword>
<keyword evidence="5" id="KW-1052">Target cell membrane</keyword>
<comment type="similarity">
    <text evidence="13">Belongs to the cationic peptide 01 (latrotoxin) family. 03 (alpha-latrotoxin) subfamily.</text>
</comment>
<keyword evidence="18" id="KW-1185">Reference proteome</keyword>
<evidence type="ECO:0000256" key="7">
    <source>
        <dbReference type="ARBA" id="ARBA00022699"/>
    </source>
</evidence>
<dbReference type="PROSITE" id="PS50297">
    <property type="entry name" value="ANK_REP_REGION"/>
    <property type="match status" value="4"/>
</dbReference>
<keyword evidence="7" id="KW-0528">Neurotoxin</keyword>
<dbReference type="EMBL" id="BGPR01015794">
    <property type="protein sequence ID" value="GBN70632.1"/>
    <property type="molecule type" value="Genomic_DNA"/>
</dbReference>
<proteinExistence type="inferred from homology"/>
<dbReference type="AlphaFoldDB" id="A0A4Y2R4M4"/>
<evidence type="ECO:0000256" key="10">
    <source>
        <dbReference type="ARBA" id="ARBA00023043"/>
    </source>
</evidence>
<dbReference type="Gene3D" id="1.25.40.20">
    <property type="entry name" value="Ankyrin repeat-containing domain"/>
    <property type="match status" value="3"/>
</dbReference>
<dbReference type="GO" id="GO:0044231">
    <property type="term" value="C:host cell presynaptic membrane"/>
    <property type="evidence" value="ECO:0007669"/>
    <property type="project" value="UniProtKB-KW"/>
</dbReference>
<evidence type="ECO:0000313" key="17">
    <source>
        <dbReference type="EMBL" id="GBN70632.1"/>
    </source>
</evidence>
<protein>
    <recommendedName>
        <fullName evidence="15">Alpha-latrotoxin</fullName>
    </recommendedName>
</protein>
<dbReference type="Pfam" id="PF12796">
    <property type="entry name" value="Ank_2"/>
    <property type="match status" value="2"/>
</dbReference>
<evidence type="ECO:0000256" key="11">
    <source>
        <dbReference type="ARBA" id="ARBA00023136"/>
    </source>
</evidence>
<sequence>MRAKNRELEARLSGSVVLNCTLNLTWIKPTHVGVAWKFGERSASSGVIVWLSSYRMFYECNKTVIETVMVFLKQSAPPEVVELSEQLKLHDAVSRLRLRSVRRLLQDGNAYVNARDASGNTPLHVAVGLSPDSEELQLETVKVLLDNGASLLLQNNDGNPPLHHAIVNYQGQLKVIQHLFRQCSRVPYMNGHQQTPLQLVNFNKKFRPLVKELLKRGTKFYIIKGLFPLLKAVKSPNCSSKIVEMMLENGAKPFIRILLEAVQNPTCRTKTVQLLLKHFRNVNGANADGYTPLHFAVSNVKCTSKIVKLLVRAGADVNATTKLHSLTPLHLAIKNKNCQVKVVKYLLNRGANPNALSKGGYTPLMYAAKKHATVGVVNILVEKGADRYIERNQYDSAMLYAARNPRCEFAVFYRFADLRDMDILGLTE</sequence>
<keyword evidence="12" id="KW-1053">Target membrane</keyword>
<evidence type="ECO:0000256" key="1">
    <source>
        <dbReference type="ARBA" id="ARBA00004175"/>
    </source>
</evidence>
<evidence type="ECO:0000256" key="4">
    <source>
        <dbReference type="ARBA" id="ARBA00022525"/>
    </source>
</evidence>
<evidence type="ECO:0000256" key="13">
    <source>
        <dbReference type="ARBA" id="ARBA00049657"/>
    </source>
</evidence>
<evidence type="ECO:0000256" key="8">
    <source>
        <dbReference type="ARBA" id="ARBA00022737"/>
    </source>
</evidence>
<keyword evidence="10 16" id="KW-0040">ANK repeat</keyword>
<keyword evidence="3" id="KW-0268">Exocytosis</keyword>
<comment type="subcellular location">
    <subcellularLocation>
        <location evidence="2">Secreted</location>
    </subcellularLocation>
    <subcellularLocation>
        <location evidence="1">Target cell membrane</location>
    </subcellularLocation>
</comment>
<comment type="caution">
    <text evidence="17">The sequence shown here is derived from an EMBL/GenBank/DDBJ whole genome shotgun (WGS) entry which is preliminary data.</text>
</comment>
<keyword evidence="11" id="KW-0472">Membrane</keyword>
<evidence type="ECO:0000256" key="9">
    <source>
        <dbReference type="ARBA" id="ARBA00023028"/>
    </source>
</evidence>
<keyword evidence="6" id="KW-0800">Toxin</keyword>
<evidence type="ECO:0000256" key="14">
    <source>
        <dbReference type="ARBA" id="ARBA00049715"/>
    </source>
</evidence>
<gene>
    <name evidence="17" type="primary">FPV162_1</name>
    <name evidence="17" type="ORF">AVEN_206262_1</name>
</gene>
<keyword evidence="8" id="KW-0677">Repeat</keyword>
<evidence type="ECO:0000256" key="12">
    <source>
        <dbReference type="ARBA" id="ARBA00023298"/>
    </source>
</evidence>
<dbReference type="GO" id="GO:0090729">
    <property type="term" value="F:toxin activity"/>
    <property type="evidence" value="ECO:0007669"/>
    <property type="project" value="UniProtKB-KW"/>
</dbReference>
<evidence type="ECO:0000256" key="3">
    <source>
        <dbReference type="ARBA" id="ARBA00022483"/>
    </source>
</evidence>